<dbReference type="Proteomes" id="UP001619911">
    <property type="component" value="Unassembled WGS sequence"/>
</dbReference>
<sequence>MTNNWKLLSDIFFTFLKIGPITFGGGYAMIPIIEREVAIKKKWIETKEITDVVALAGSAPGAMAINSATFVGYRIAGISGAIAALIGVLLPTFLIVIMLSIFYLYFKDTPIVEAAFHGIGPAVVALICLAAYKIAPTAIIDKTTLSVAGLTVLLLLFLHVHPFLIILSGIFAGIFLVKIRTWLGYKTKLDGYEKKAG</sequence>
<feature type="transmembrane region" description="Helical" evidence="7">
    <location>
        <begin position="53"/>
        <end position="76"/>
    </location>
</feature>
<keyword evidence="3" id="KW-1003">Cell membrane</keyword>
<dbReference type="PANTHER" id="PTHR43663:SF1">
    <property type="entry name" value="CHROMATE TRANSPORTER"/>
    <property type="match status" value="1"/>
</dbReference>
<feature type="transmembrane region" description="Helical" evidence="7">
    <location>
        <begin position="118"/>
        <end position="135"/>
    </location>
</feature>
<evidence type="ECO:0000313" key="8">
    <source>
        <dbReference type="EMBL" id="MFK2826408.1"/>
    </source>
</evidence>
<accession>A0ABW8IA82</accession>
<keyword evidence="4 7" id="KW-0812">Transmembrane</keyword>
<organism evidence="8 9">
    <name type="scientific">Bacillus lumedeiriae</name>
    <dbReference type="NCBI Taxonomy" id="3058829"/>
    <lineage>
        <taxon>Bacteria</taxon>
        <taxon>Bacillati</taxon>
        <taxon>Bacillota</taxon>
        <taxon>Bacilli</taxon>
        <taxon>Bacillales</taxon>
        <taxon>Bacillaceae</taxon>
        <taxon>Bacillus</taxon>
    </lineage>
</organism>
<protein>
    <submittedName>
        <fullName evidence="8">Chromate transporter</fullName>
    </submittedName>
</protein>
<evidence type="ECO:0000256" key="2">
    <source>
        <dbReference type="ARBA" id="ARBA00005262"/>
    </source>
</evidence>
<proteinExistence type="inferred from homology"/>
<comment type="subcellular location">
    <subcellularLocation>
        <location evidence="1">Cell membrane</location>
        <topology evidence="1">Multi-pass membrane protein</topology>
    </subcellularLocation>
</comment>
<dbReference type="InterPro" id="IPR052518">
    <property type="entry name" value="CHR_Transporter"/>
</dbReference>
<dbReference type="EMBL" id="JAUIYO010000010">
    <property type="protein sequence ID" value="MFK2826408.1"/>
    <property type="molecule type" value="Genomic_DNA"/>
</dbReference>
<dbReference type="PANTHER" id="PTHR43663">
    <property type="entry name" value="CHROMATE TRANSPORT PROTEIN-RELATED"/>
    <property type="match status" value="1"/>
</dbReference>
<keyword evidence="6 7" id="KW-0472">Membrane</keyword>
<evidence type="ECO:0000256" key="3">
    <source>
        <dbReference type="ARBA" id="ARBA00022475"/>
    </source>
</evidence>
<reference evidence="8 9" key="1">
    <citation type="submission" date="2023-07" db="EMBL/GenBank/DDBJ databases">
        <title>Bacillus lucianemedeirus sp. nov, a new species isolated from an immunobiological production facility.</title>
        <authorList>
            <person name="Costa L.V."/>
            <person name="Miranda R.V.S.L."/>
            <person name="Brandao M.L.L."/>
            <person name="Reis C.M.F."/>
            <person name="Frazao A.M."/>
            <person name="Cruz F.V."/>
            <person name="Baio P.V.P."/>
            <person name="Veras J.F.C."/>
            <person name="Ramos J.N."/>
            <person name="Vieira V."/>
        </authorList>
    </citation>
    <scope>NUCLEOTIDE SEQUENCE [LARGE SCALE GENOMIC DNA]</scope>
    <source>
        <strain evidence="8 9">B190/17</strain>
    </source>
</reference>
<gene>
    <name evidence="8" type="ORF">QYG89_12160</name>
</gene>
<dbReference type="RefSeq" id="WP_404317708.1">
    <property type="nucleotide sequence ID" value="NZ_JAUIYO010000010.1"/>
</dbReference>
<dbReference type="Pfam" id="PF02417">
    <property type="entry name" value="Chromate_transp"/>
    <property type="match status" value="1"/>
</dbReference>
<evidence type="ECO:0000313" key="9">
    <source>
        <dbReference type="Proteomes" id="UP001619911"/>
    </source>
</evidence>
<evidence type="ECO:0000256" key="6">
    <source>
        <dbReference type="ARBA" id="ARBA00023136"/>
    </source>
</evidence>
<feature type="transmembrane region" description="Helical" evidence="7">
    <location>
        <begin position="82"/>
        <end position="106"/>
    </location>
</feature>
<keyword evidence="5 7" id="KW-1133">Transmembrane helix</keyword>
<comment type="caution">
    <text evidence="8">The sequence shown here is derived from an EMBL/GenBank/DDBJ whole genome shotgun (WGS) entry which is preliminary data.</text>
</comment>
<feature type="transmembrane region" description="Helical" evidence="7">
    <location>
        <begin position="12"/>
        <end position="33"/>
    </location>
</feature>
<evidence type="ECO:0000256" key="7">
    <source>
        <dbReference type="SAM" id="Phobius"/>
    </source>
</evidence>
<comment type="similarity">
    <text evidence="2">Belongs to the chromate ion transporter (CHR) (TC 2.A.51) family.</text>
</comment>
<dbReference type="InterPro" id="IPR003370">
    <property type="entry name" value="Chromate_transpt"/>
</dbReference>
<keyword evidence="9" id="KW-1185">Reference proteome</keyword>
<feature type="transmembrane region" description="Helical" evidence="7">
    <location>
        <begin position="147"/>
        <end position="177"/>
    </location>
</feature>
<name>A0ABW8IA82_9BACI</name>
<evidence type="ECO:0000256" key="5">
    <source>
        <dbReference type="ARBA" id="ARBA00022989"/>
    </source>
</evidence>
<evidence type="ECO:0000256" key="1">
    <source>
        <dbReference type="ARBA" id="ARBA00004651"/>
    </source>
</evidence>
<evidence type="ECO:0000256" key="4">
    <source>
        <dbReference type="ARBA" id="ARBA00022692"/>
    </source>
</evidence>